<name>A0A2S1LYB6_9SPIR</name>
<keyword evidence="2" id="KW-1185">Reference proteome</keyword>
<accession>A0A2S1LYB6</accession>
<gene>
    <name evidence="1" type="ORF">CR532_04735</name>
</gene>
<keyword evidence="1" id="KW-0614">Plasmid</keyword>
<sequence length="71" mass="8052">MLISIDKKLRQLKGISKNINTAEAKLKPIVAKYIICKGYSKTVSEFESKVSVDFSIVLNNTDPQCFRNPYN</sequence>
<dbReference type="RefSeq" id="WP_108729701.1">
    <property type="nucleotide sequence ID" value="NZ_CP025786.1"/>
</dbReference>
<reference evidence="1 2" key="1">
    <citation type="submission" date="2018-01" db="EMBL/GenBank/DDBJ databases">
        <title>Genome sequence of Borrelia tachyglossi.</title>
        <authorList>
            <person name="Gofton A.W."/>
        </authorList>
    </citation>
    <scope>NUCLEOTIDE SEQUENCE [LARGE SCALE GENOMIC DNA]</scope>
    <source>
        <strain evidence="1 2">Bc-F10-1268</strain>
        <plasmid evidence="1 2">pl78</plasmid>
    </source>
</reference>
<evidence type="ECO:0000313" key="1">
    <source>
        <dbReference type="EMBL" id="AWG43307.1"/>
    </source>
</evidence>
<dbReference type="AlphaFoldDB" id="A0A2S1LYB6"/>
<proteinExistence type="predicted"/>
<dbReference type="Proteomes" id="UP000244655">
    <property type="component" value="Plasmid pl78"/>
</dbReference>
<protein>
    <submittedName>
        <fullName evidence="1">Uncharacterized protein</fullName>
    </submittedName>
</protein>
<evidence type="ECO:0000313" key="2">
    <source>
        <dbReference type="Proteomes" id="UP000244655"/>
    </source>
</evidence>
<geneLocation type="plasmid" evidence="1 2">
    <name>pl78</name>
</geneLocation>
<organism evidence="1 2">
    <name type="scientific">Candidatus Borreliella tachyglossi</name>
    <dbReference type="NCBI Taxonomy" id="1964448"/>
    <lineage>
        <taxon>Bacteria</taxon>
        <taxon>Pseudomonadati</taxon>
        <taxon>Spirochaetota</taxon>
        <taxon>Spirochaetia</taxon>
        <taxon>Spirochaetales</taxon>
        <taxon>Borreliaceae</taxon>
        <taxon>Borreliella</taxon>
    </lineage>
</organism>
<dbReference type="EMBL" id="CP025786">
    <property type="protein sequence ID" value="AWG43307.1"/>
    <property type="molecule type" value="Genomic_DNA"/>
</dbReference>